<dbReference type="AlphaFoldDB" id="A0AAV7U0T6"/>
<name>A0AAV7U0T6_PLEWA</name>
<keyword evidence="2" id="KW-1185">Reference proteome</keyword>
<accession>A0AAV7U0T6</accession>
<sequence>MRTAARRSTRRHRASRGSRVIVRSDGTMSLEQRRQEREEAKLLVLGKRGSSLAVEWGPRQSGKPVNPPPLLVYLLGEVCVRAGLLVKGGSVQCSPDLTLAIEWER</sequence>
<dbReference type="Proteomes" id="UP001066276">
    <property type="component" value="Chromosome 3_2"/>
</dbReference>
<evidence type="ECO:0000313" key="1">
    <source>
        <dbReference type="EMBL" id="KAJ1181719.1"/>
    </source>
</evidence>
<comment type="caution">
    <text evidence="1">The sequence shown here is derived from an EMBL/GenBank/DDBJ whole genome shotgun (WGS) entry which is preliminary data.</text>
</comment>
<evidence type="ECO:0000313" key="2">
    <source>
        <dbReference type="Proteomes" id="UP001066276"/>
    </source>
</evidence>
<dbReference type="EMBL" id="JANPWB010000006">
    <property type="protein sequence ID" value="KAJ1181719.1"/>
    <property type="molecule type" value="Genomic_DNA"/>
</dbReference>
<reference evidence="1" key="1">
    <citation type="journal article" date="2022" name="bioRxiv">
        <title>Sequencing and chromosome-scale assembly of the giantPleurodeles waltlgenome.</title>
        <authorList>
            <person name="Brown T."/>
            <person name="Elewa A."/>
            <person name="Iarovenko S."/>
            <person name="Subramanian E."/>
            <person name="Araus A.J."/>
            <person name="Petzold A."/>
            <person name="Susuki M."/>
            <person name="Suzuki K.-i.T."/>
            <person name="Hayashi T."/>
            <person name="Toyoda A."/>
            <person name="Oliveira C."/>
            <person name="Osipova E."/>
            <person name="Leigh N.D."/>
            <person name="Simon A."/>
            <person name="Yun M.H."/>
        </authorList>
    </citation>
    <scope>NUCLEOTIDE SEQUENCE</scope>
    <source>
        <strain evidence="1">20211129_DDA</strain>
        <tissue evidence="1">Liver</tissue>
    </source>
</reference>
<organism evidence="1 2">
    <name type="scientific">Pleurodeles waltl</name>
    <name type="common">Iberian ribbed newt</name>
    <dbReference type="NCBI Taxonomy" id="8319"/>
    <lineage>
        <taxon>Eukaryota</taxon>
        <taxon>Metazoa</taxon>
        <taxon>Chordata</taxon>
        <taxon>Craniata</taxon>
        <taxon>Vertebrata</taxon>
        <taxon>Euteleostomi</taxon>
        <taxon>Amphibia</taxon>
        <taxon>Batrachia</taxon>
        <taxon>Caudata</taxon>
        <taxon>Salamandroidea</taxon>
        <taxon>Salamandridae</taxon>
        <taxon>Pleurodelinae</taxon>
        <taxon>Pleurodeles</taxon>
    </lineage>
</organism>
<proteinExistence type="predicted"/>
<protein>
    <submittedName>
        <fullName evidence="1">Uncharacterized protein</fullName>
    </submittedName>
</protein>
<gene>
    <name evidence="1" type="ORF">NDU88_006921</name>
</gene>